<dbReference type="InterPro" id="IPR008969">
    <property type="entry name" value="CarboxyPept-like_regulatory"/>
</dbReference>
<protein>
    <submittedName>
        <fullName evidence="12">TonB-dependent receptor</fullName>
    </submittedName>
</protein>
<feature type="domain" description="TonB-dependent receptor plug" evidence="11">
    <location>
        <begin position="132"/>
        <end position="237"/>
    </location>
</feature>
<evidence type="ECO:0000256" key="4">
    <source>
        <dbReference type="ARBA" id="ARBA00022692"/>
    </source>
</evidence>
<proteinExistence type="inferred from homology"/>
<dbReference type="Proteomes" id="UP000613030">
    <property type="component" value="Unassembled WGS sequence"/>
</dbReference>
<evidence type="ECO:0000256" key="7">
    <source>
        <dbReference type="ARBA" id="ARBA00023237"/>
    </source>
</evidence>
<dbReference type="Gene3D" id="2.170.130.10">
    <property type="entry name" value="TonB-dependent receptor, plug domain"/>
    <property type="match status" value="1"/>
</dbReference>
<dbReference type="SUPFAM" id="SSF56935">
    <property type="entry name" value="Porins"/>
    <property type="match status" value="1"/>
</dbReference>
<dbReference type="Gene3D" id="2.40.170.20">
    <property type="entry name" value="TonB-dependent receptor, beta-barrel domain"/>
    <property type="match status" value="1"/>
</dbReference>
<accession>A0ABS1KZX7</accession>
<evidence type="ECO:0000256" key="3">
    <source>
        <dbReference type="ARBA" id="ARBA00022452"/>
    </source>
</evidence>
<keyword evidence="7 8" id="KW-0998">Cell outer membrane</keyword>
<reference evidence="12 13" key="1">
    <citation type="submission" date="2021-01" db="EMBL/GenBank/DDBJ databases">
        <title>Chryseolinea sp. Jin1 Genome sequencing and assembly.</title>
        <authorList>
            <person name="Kim I."/>
        </authorList>
    </citation>
    <scope>NUCLEOTIDE SEQUENCE [LARGE SCALE GENOMIC DNA]</scope>
    <source>
        <strain evidence="12 13">Jin1</strain>
    </source>
</reference>
<dbReference type="PANTHER" id="PTHR40980:SF4">
    <property type="entry name" value="TONB-DEPENDENT RECEPTOR-LIKE BETA-BARREL DOMAIN-CONTAINING PROTEIN"/>
    <property type="match status" value="1"/>
</dbReference>
<comment type="similarity">
    <text evidence="8 9">Belongs to the TonB-dependent receptor family.</text>
</comment>
<evidence type="ECO:0000256" key="6">
    <source>
        <dbReference type="ARBA" id="ARBA00023136"/>
    </source>
</evidence>
<keyword evidence="12" id="KW-0675">Receptor</keyword>
<dbReference type="RefSeq" id="WP_202014571.1">
    <property type="nucleotide sequence ID" value="NZ_JAERRB010000012.1"/>
</dbReference>
<evidence type="ECO:0000256" key="5">
    <source>
        <dbReference type="ARBA" id="ARBA00023077"/>
    </source>
</evidence>
<evidence type="ECO:0000313" key="12">
    <source>
        <dbReference type="EMBL" id="MBL0744733.1"/>
    </source>
</evidence>
<keyword evidence="5 9" id="KW-0798">TonB box</keyword>
<dbReference type="EMBL" id="JAERRB010000012">
    <property type="protein sequence ID" value="MBL0744733.1"/>
    <property type="molecule type" value="Genomic_DNA"/>
</dbReference>
<keyword evidence="2 8" id="KW-0813">Transport</keyword>
<evidence type="ECO:0000256" key="8">
    <source>
        <dbReference type="PROSITE-ProRule" id="PRU01360"/>
    </source>
</evidence>
<evidence type="ECO:0000259" key="10">
    <source>
        <dbReference type="Pfam" id="PF00593"/>
    </source>
</evidence>
<keyword evidence="3 8" id="KW-1134">Transmembrane beta strand</keyword>
<evidence type="ECO:0000256" key="2">
    <source>
        <dbReference type="ARBA" id="ARBA00022448"/>
    </source>
</evidence>
<keyword evidence="13" id="KW-1185">Reference proteome</keyword>
<evidence type="ECO:0000256" key="9">
    <source>
        <dbReference type="RuleBase" id="RU003357"/>
    </source>
</evidence>
<evidence type="ECO:0000313" key="13">
    <source>
        <dbReference type="Proteomes" id="UP000613030"/>
    </source>
</evidence>
<feature type="domain" description="TonB-dependent receptor-like beta-barrel" evidence="10">
    <location>
        <begin position="420"/>
        <end position="879"/>
    </location>
</feature>
<comment type="caution">
    <text evidence="12">The sequence shown here is derived from an EMBL/GenBank/DDBJ whole genome shotgun (WGS) entry which is preliminary data.</text>
</comment>
<keyword evidence="6 8" id="KW-0472">Membrane</keyword>
<dbReference type="Gene3D" id="2.60.40.1120">
    <property type="entry name" value="Carboxypeptidase-like, regulatory domain"/>
    <property type="match status" value="1"/>
</dbReference>
<comment type="subcellular location">
    <subcellularLocation>
        <location evidence="1 8">Cell outer membrane</location>
        <topology evidence="1 8">Multi-pass membrane protein</topology>
    </subcellularLocation>
</comment>
<evidence type="ECO:0000259" key="11">
    <source>
        <dbReference type="Pfam" id="PF07715"/>
    </source>
</evidence>
<keyword evidence="4 8" id="KW-0812">Transmembrane</keyword>
<dbReference type="SUPFAM" id="SSF49464">
    <property type="entry name" value="Carboxypeptidase regulatory domain-like"/>
    <property type="match status" value="1"/>
</dbReference>
<sequence>MSHTTPSLQKLSLVVWMMLAVTLTHAGSLKGKVTDRNQEALVGAHIVLQGKSQYAVAGLDGSFAIYNIEAGSYTVVISFIGYKPLEATVAISGEGVVTLPVVLEADSTSLDEIVVTAQTLGGTDAQARFIERTSPNTMNIISAKAIALSPDVSVANVVQRVSGLSVERNSNGDPQYAIVRGMDKRYSYTLVNGVKIPSPDNKNRYIPLDIFPASLLDRLEVYKSLTADMEGDAVGGAINMVMKSAPEEFEVKGDLQVGYNYINVQDGFNRYKSTGVAYQTPREKYGEGFQAQATDFTKKNLEVSNIKPMPDLLGSLSIGNRFLHNRLGVMVGGSFQNTYRGTNSLWFDYDTDRYGANLPSLRSVQDRRYSTHQLRGAFHTRVDYKFAEHQVLKLYSGYYKLVNHEAREIKETYLDGRLYDSNAGNAILSYSTRTKNTDQGIFTTSLQGDHRLASPLTFQWTGVYSQATNDQPDNARFMRDGGLNNFVEQPQTVERRNTREWTRNTDTDLTGYGNFIFQPAAWGNSLLKAGGMYRNKKRDAYYNIYYFDPNPSLQTQGVDWNTYSDVTWEIVNPAGSATDEKNYKANENIFAYYLLGKIEWHNLEVNAGARVEHTDQGYVLKYPKTGQTPDSSQRYTDVLPSLSAKYKLAEGMNLRLTYYKAVSRPGFFEIVPSQMPDDGYAEYGNPALKRTKADNIDLRWEKFSGSANQLLVGVFYKRLQDPIEYALVRTGVNNTPVMQPNNFGTAQNMGLEMDFTHYFNKFGIKINYTYTRSHITTSKVIRARENPDDQASQLVLKTVNQTRPLQGQANHIGNVALLYKDTRRGWESQLSMVYTGERLELISPFLDNDLFSKPIVLLDFALEKRISKRVDVFLKATNLLNSAYQVYIKKPIFQEEGSTVKYPYQDDPENKTLIRRDQYYQSFRLGVRVLWNKSE</sequence>
<gene>
    <name evidence="12" type="ORF">JI741_26100</name>
</gene>
<dbReference type="InterPro" id="IPR036942">
    <property type="entry name" value="Beta-barrel_TonB_sf"/>
</dbReference>
<name>A0ABS1KZX7_9BACT</name>
<organism evidence="12 13">
    <name type="scientific">Chryseolinea lacunae</name>
    <dbReference type="NCBI Taxonomy" id="2801331"/>
    <lineage>
        <taxon>Bacteria</taxon>
        <taxon>Pseudomonadati</taxon>
        <taxon>Bacteroidota</taxon>
        <taxon>Cytophagia</taxon>
        <taxon>Cytophagales</taxon>
        <taxon>Fulvivirgaceae</taxon>
        <taxon>Chryseolinea</taxon>
    </lineage>
</organism>
<dbReference type="PANTHER" id="PTHR40980">
    <property type="entry name" value="PLUG DOMAIN-CONTAINING PROTEIN"/>
    <property type="match status" value="1"/>
</dbReference>
<dbReference type="InterPro" id="IPR000531">
    <property type="entry name" value="Beta-barrel_TonB"/>
</dbReference>
<dbReference type="Pfam" id="PF07715">
    <property type="entry name" value="Plug"/>
    <property type="match status" value="1"/>
</dbReference>
<dbReference type="Pfam" id="PF00593">
    <property type="entry name" value="TonB_dep_Rec_b-barrel"/>
    <property type="match status" value="1"/>
</dbReference>
<dbReference type="InterPro" id="IPR012910">
    <property type="entry name" value="Plug_dom"/>
</dbReference>
<dbReference type="InterPro" id="IPR039426">
    <property type="entry name" value="TonB-dep_rcpt-like"/>
</dbReference>
<dbReference type="Pfam" id="PF13715">
    <property type="entry name" value="CarbopepD_reg_2"/>
    <property type="match status" value="1"/>
</dbReference>
<dbReference type="PROSITE" id="PS52016">
    <property type="entry name" value="TONB_DEPENDENT_REC_3"/>
    <property type="match status" value="1"/>
</dbReference>
<evidence type="ECO:0000256" key="1">
    <source>
        <dbReference type="ARBA" id="ARBA00004571"/>
    </source>
</evidence>
<dbReference type="InterPro" id="IPR037066">
    <property type="entry name" value="Plug_dom_sf"/>
</dbReference>